<name>A0A1C0YK96_9BACL</name>
<evidence type="ECO:0000313" key="1">
    <source>
        <dbReference type="EMBL" id="OCS87573.1"/>
    </source>
</evidence>
<evidence type="ECO:0008006" key="3">
    <source>
        <dbReference type="Google" id="ProtNLM"/>
    </source>
</evidence>
<comment type="caution">
    <text evidence="1">The sequence shown here is derived from an EMBL/GenBank/DDBJ whole genome shotgun (WGS) entry which is preliminary data.</text>
</comment>
<gene>
    <name evidence="1" type="ORF">A6M13_09715</name>
</gene>
<evidence type="ECO:0000313" key="2">
    <source>
        <dbReference type="Proteomes" id="UP000093199"/>
    </source>
</evidence>
<dbReference type="EMBL" id="MASJ01000003">
    <property type="protein sequence ID" value="OCS87573.1"/>
    <property type="molecule type" value="Genomic_DNA"/>
</dbReference>
<reference evidence="1 2" key="1">
    <citation type="submission" date="2016-07" db="EMBL/GenBank/DDBJ databases">
        <title>Caryophanon tenue genome sequencing.</title>
        <authorList>
            <person name="Verma A."/>
            <person name="Pal Y."/>
            <person name="Krishnamurthi S."/>
        </authorList>
    </citation>
    <scope>NUCLEOTIDE SEQUENCE [LARGE SCALE GENOMIC DNA]</scope>
    <source>
        <strain evidence="1 2">DSM 14152</strain>
    </source>
</reference>
<keyword evidence="2" id="KW-1185">Reference proteome</keyword>
<proteinExistence type="predicted"/>
<dbReference type="OrthoDB" id="2431422at2"/>
<sequence>MKKIAVFVFGLSLLVIAGLAFFQYQGFSENVDAGTAPFSYTQEIEVIYSEQALQIRHTFNDLPNQPIPIAWSMQANEMACYVEATTSCDRLANDAYSFLAGETSAQTVVYNVPLANGLPNQLLLEQIFAQLPNGTATNSVVHVSTANAKKGQWVTGLPLTSSSTLEGITYTMFSGAGNVYDLYWQAGDFALKASNEELSVYSAYNVTDKFMQEVERMAFSFNDHVALIQANQTTTHENSRFIFLPMLNLASVKEQIVATQVAEMFTFVDTPAWLQQLLIAEIGETAITEARAQQVIEALQAYLSKSQQQSFSDRLQALKGKEVSPLILDDILSDVLGAKTTFFTRNATSETFFPIVEEDTRGVYVNEVRIDELAAILYNDRVYYAAQPLLTELGYEASAGTNGYYVNNHEVSYRFPITQLFYVYNERRYDTKSRPVDKIGGQYYIEEAWLVRLFDVDLRKKDRVIEITTIPVETRVAE</sequence>
<organism evidence="1 2">
    <name type="scientific">Caryophanon tenue</name>
    <dbReference type="NCBI Taxonomy" id="33978"/>
    <lineage>
        <taxon>Bacteria</taxon>
        <taxon>Bacillati</taxon>
        <taxon>Bacillota</taxon>
        <taxon>Bacilli</taxon>
        <taxon>Bacillales</taxon>
        <taxon>Caryophanaceae</taxon>
        <taxon>Caryophanon</taxon>
    </lineage>
</organism>
<dbReference type="STRING" id="33978.A6M13_09715"/>
<protein>
    <recommendedName>
        <fullName evidence="3">RNA polymerase II</fullName>
    </recommendedName>
</protein>
<dbReference type="RefSeq" id="WP_066543210.1">
    <property type="nucleotide sequence ID" value="NZ_MASJ01000003.1"/>
</dbReference>
<accession>A0A1C0YK96</accession>
<dbReference type="AlphaFoldDB" id="A0A1C0YK96"/>
<dbReference type="Proteomes" id="UP000093199">
    <property type="component" value="Unassembled WGS sequence"/>
</dbReference>